<proteinExistence type="predicted"/>
<protein>
    <submittedName>
        <fullName evidence="1">Uncharacterized protein</fullName>
    </submittedName>
</protein>
<organism evidence="1">
    <name type="scientific">Siphoviridae sp. ctnPP24</name>
    <dbReference type="NCBI Taxonomy" id="2825662"/>
    <lineage>
        <taxon>Viruses</taxon>
        <taxon>Duplodnaviria</taxon>
        <taxon>Heunggongvirae</taxon>
        <taxon>Uroviricota</taxon>
        <taxon>Caudoviricetes</taxon>
    </lineage>
</organism>
<name>A0A8S5TZ01_9CAUD</name>
<evidence type="ECO:0000313" key="1">
    <source>
        <dbReference type="EMBL" id="DAF87436.1"/>
    </source>
</evidence>
<sequence length="44" mass="5279">MADCLFVLYMLFVCGYSYVAFAARFEKFRFEIYKAFLDMFNLLA</sequence>
<accession>A0A8S5TZ01</accession>
<dbReference type="EMBL" id="BK015962">
    <property type="protein sequence ID" value="DAF87436.1"/>
    <property type="molecule type" value="Genomic_DNA"/>
</dbReference>
<reference evidence="1" key="1">
    <citation type="journal article" date="2021" name="Proc. Natl. Acad. Sci. U.S.A.">
        <title>A Catalog of Tens of Thousands of Viruses from Human Metagenomes Reveals Hidden Associations with Chronic Diseases.</title>
        <authorList>
            <person name="Tisza M.J."/>
            <person name="Buck C.B."/>
        </authorList>
    </citation>
    <scope>NUCLEOTIDE SEQUENCE</scope>
    <source>
        <strain evidence="1">CtnPP24</strain>
    </source>
</reference>